<dbReference type="RefSeq" id="WP_102944138.1">
    <property type="nucleotide sequence ID" value="NZ_CP115543.1"/>
</dbReference>
<dbReference type="InterPro" id="IPR021457">
    <property type="entry name" value="DUF3108"/>
</dbReference>
<name>A0ABY9YFR7_9GAMM</name>
<keyword evidence="3" id="KW-1185">Reference proteome</keyword>
<dbReference type="Proteomes" id="UP001305421">
    <property type="component" value="Chromosome"/>
</dbReference>
<feature type="chain" id="PRO_5045702181" evidence="1">
    <location>
        <begin position="26"/>
        <end position="227"/>
    </location>
</feature>
<dbReference type="Pfam" id="PF11306">
    <property type="entry name" value="DUF3108"/>
    <property type="match status" value="1"/>
</dbReference>
<dbReference type="EMBL" id="CP115543">
    <property type="protein sequence ID" value="WNH49706.1"/>
    <property type="molecule type" value="Genomic_DNA"/>
</dbReference>
<protein>
    <submittedName>
        <fullName evidence="2">DUF3108 domain-containing protein</fullName>
    </submittedName>
</protein>
<feature type="signal peptide" evidence="1">
    <location>
        <begin position="1"/>
        <end position="25"/>
    </location>
</feature>
<organism evidence="2 3">
    <name type="scientific">Stenotrophomonas aracearum</name>
    <dbReference type="NCBI Taxonomy" id="3003272"/>
    <lineage>
        <taxon>Bacteria</taxon>
        <taxon>Pseudomonadati</taxon>
        <taxon>Pseudomonadota</taxon>
        <taxon>Gammaproteobacteria</taxon>
        <taxon>Lysobacterales</taxon>
        <taxon>Lysobacteraceae</taxon>
        <taxon>Stenotrophomonas</taxon>
    </lineage>
</organism>
<reference evidence="2 3" key="1">
    <citation type="submission" date="2022-12" db="EMBL/GenBank/DDBJ databases">
        <title>Two new species, Stenotrophomonas aracearum and Stenotrophomonas oahuensis, isolated from Anthurium (Araceae family) in Hawaii.</title>
        <authorList>
            <person name="Chunag S.C."/>
            <person name="Dobhal S."/>
            <person name="Alvarez A."/>
            <person name="Arif M."/>
        </authorList>
    </citation>
    <scope>NUCLEOTIDE SEQUENCE [LARGE SCALE GENOMIC DNA]</scope>
    <source>
        <strain evidence="2 3">A5588</strain>
    </source>
</reference>
<gene>
    <name evidence="2" type="ORF">PDM28_05160</name>
</gene>
<sequence length="227" mass="24831">MTILSRPLSWVAAGALAVVSLPALALQPFTAEYQANYMGMQAPGKMTLKQVDGNKWQYSLDVSNQLATLSQNTTFDEANGVLRPLSSQDKSLLLVKKRNVQANYDWSKKQATWTGDIKPDRAGPVALKAGDMDALLINLAIARDFAAGKPLTYRMVDEGRIKPMTYKVAGTENITVGGKTYNATKVSRVDGNKELIAWVAKDMPVPVRLLQREGGKDALDLTIKSFK</sequence>
<evidence type="ECO:0000313" key="2">
    <source>
        <dbReference type="EMBL" id="WNH49706.1"/>
    </source>
</evidence>
<evidence type="ECO:0000256" key="1">
    <source>
        <dbReference type="SAM" id="SignalP"/>
    </source>
</evidence>
<accession>A0ABY9YFR7</accession>
<keyword evidence="1" id="KW-0732">Signal</keyword>
<proteinExistence type="predicted"/>
<evidence type="ECO:0000313" key="3">
    <source>
        <dbReference type="Proteomes" id="UP001305421"/>
    </source>
</evidence>